<dbReference type="GO" id="GO:0006865">
    <property type="term" value="P:amino acid transport"/>
    <property type="evidence" value="ECO:0007669"/>
    <property type="project" value="UniProtKB-KW"/>
</dbReference>
<protein>
    <submittedName>
        <fullName evidence="7">Amino acid/amide ABC transporter substrate-binding protein, HAAT family (TC 3.A.1.4.-)</fullName>
    </submittedName>
</protein>
<evidence type="ECO:0000256" key="3">
    <source>
        <dbReference type="ARBA" id="ARBA00022729"/>
    </source>
</evidence>
<dbReference type="EMBL" id="FOTI01000014">
    <property type="protein sequence ID" value="SFL48157.1"/>
    <property type="molecule type" value="Genomic_DNA"/>
</dbReference>
<dbReference type="Pfam" id="PF13458">
    <property type="entry name" value="Peripla_BP_6"/>
    <property type="match status" value="1"/>
</dbReference>
<dbReference type="InterPro" id="IPR028082">
    <property type="entry name" value="Peripla_BP_I"/>
</dbReference>
<keyword evidence="4" id="KW-0029">Amino-acid transport</keyword>
<feature type="domain" description="Leucine-binding protein" evidence="6">
    <location>
        <begin position="28"/>
        <end position="341"/>
    </location>
</feature>
<dbReference type="AlphaFoldDB" id="A0A1I4I257"/>
<dbReference type="SUPFAM" id="SSF53822">
    <property type="entry name" value="Periplasmic binding protein-like I"/>
    <property type="match status" value="1"/>
</dbReference>
<dbReference type="PRINTS" id="PR00337">
    <property type="entry name" value="LEUILEVALBP"/>
</dbReference>
<evidence type="ECO:0000256" key="5">
    <source>
        <dbReference type="SAM" id="SignalP"/>
    </source>
</evidence>
<evidence type="ECO:0000313" key="7">
    <source>
        <dbReference type="EMBL" id="SFL48157.1"/>
    </source>
</evidence>
<proteinExistence type="inferred from homology"/>
<dbReference type="STRING" id="29563.SAMN02983006_01261"/>
<sequence length="406" mass="43222">MFKKRIFVVMMILMFVSLSISGVFAQDTVKIGTLVPMTGGLASYGQFTRNGTLLAQKIINDQGGILGGKKLELVNVDTQTNPQSGVDGAQKLVSVSGVNAIVGALSSGVTIPVAESVTVPGEVVLISPASTSPILTTLDDNGYVFRTVPSDSLQGVVAANLASNRLDYDKLAIIYVNNDYGQGLNDAIVEQFEKNGGEITASIAFEPNKVSYRSELMEAAKDSPDALLLVAYTDDGGITIIRQALENGYFDKFIFTDGLKAPEITEGVEQYLEGMYGTAPTSMPGGNGPEIFKNLYEKEFGEIPPKPYIDTSFDATFVLALAIEKAGSTDGTAIRDALGEVLSEDGMVVNINEWNKAKDLIKAGQKIRYEGASGPVLFNQAGDSMGAIGIWKIKDGDIVNDSVEVQ</sequence>
<comment type="similarity">
    <text evidence="1">Belongs to the leucine-binding protein family.</text>
</comment>
<evidence type="ECO:0000313" key="8">
    <source>
        <dbReference type="Proteomes" id="UP000199006"/>
    </source>
</evidence>
<dbReference type="InterPro" id="IPR051010">
    <property type="entry name" value="BCAA_transport"/>
</dbReference>
<keyword evidence="8" id="KW-1185">Reference proteome</keyword>
<dbReference type="PANTHER" id="PTHR30483">
    <property type="entry name" value="LEUCINE-SPECIFIC-BINDING PROTEIN"/>
    <property type="match status" value="1"/>
</dbReference>
<dbReference type="PANTHER" id="PTHR30483:SF6">
    <property type="entry name" value="PERIPLASMIC BINDING PROTEIN OF ABC TRANSPORTER FOR NATURAL AMINO ACIDS"/>
    <property type="match status" value="1"/>
</dbReference>
<dbReference type="RefSeq" id="WP_089861119.1">
    <property type="nucleotide sequence ID" value="NZ_FOTI01000014.1"/>
</dbReference>
<dbReference type="Gene3D" id="3.40.50.2300">
    <property type="match status" value="2"/>
</dbReference>
<evidence type="ECO:0000256" key="4">
    <source>
        <dbReference type="ARBA" id="ARBA00022970"/>
    </source>
</evidence>
<feature type="signal peptide" evidence="5">
    <location>
        <begin position="1"/>
        <end position="25"/>
    </location>
</feature>
<evidence type="ECO:0000259" key="6">
    <source>
        <dbReference type="Pfam" id="PF13458"/>
    </source>
</evidence>
<evidence type="ECO:0000256" key="2">
    <source>
        <dbReference type="ARBA" id="ARBA00022448"/>
    </source>
</evidence>
<keyword evidence="3 5" id="KW-0732">Signal</keyword>
<dbReference type="OrthoDB" id="9783240at2"/>
<dbReference type="Proteomes" id="UP000199006">
    <property type="component" value="Unassembled WGS sequence"/>
</dbReference>
<dbReference type="InterPro" id="IPR000709">
    <property type="entry name" value="Leu_Ile_Val-bd"/>
</dbReference>
<accession>A0A1I4I257</accession>
<organism evidence="7 8">
    <name type="scientific">Halanaerobium salsuginis</name>
    <dbReference type="NCBI Taxonomy" id="29563"/>
    <lineage>
        <taxon>Bacteria</taxon>
        <taxon>Bacillati</taxon>
        <taxon>Bacillota</taxon>
        <taxon>Clostridia</taxon>
        <taxon>Halanaerobiales</taxon>
        <taxon>Halanaerobiaceae</taxon>
        <taxon>Halanaerobium</taxon>
    </lineage>
</organism>
<feature type="chain" id="PRO_5011476120" evidence="5">
    <location>
        <begin position="26"/>
        <end position="406"/>
    </location>
</feature>
<name>A0A1I4I257_9FIRM</name>
<evidence type="ECO:0000256" key="1">
    <source>
        <dbReference type="ARBA" id="ARBA00010062"/>
    </source>
</evidence>
<dbReference type="CDD" id="cd06346">
    <property type="entry name" value="PBP1_ABC_ligand_binding-like"/>
    <property type="match status" value="1"/>
</dbReference>
<keyword evidence="2" id="KW-0813">Transport</keyword>
<gene>
    <name evidence="7" type="ORF">SAMN02983006_01261</name>
</gene>
<dbReference type="InterPro" id="IPR028081">
    <property type="entry name" value="Leu-bd"/>
</dbReference>
<reference evidence="7 8" key="1">
    <citation type="submission" date="2016-10" db="EMBL/GenBank/DDBJ databases">
        <authorList>
            <person name="de Groot N.N."/>
        </authorList>
    </citation>
    <scope>NUCLEOTIDE SEQUENCE [LARGE SCALE GENOMIC DNA]</scope>
    <source>
        <strain evidence="7 8">ATCC 51327</strain>
    </source>
</reference>